<organism evidence="3 4">
    <name type="scientific">Salinisphaera orenii YIM 95161</name>
    <dbReference type="NCBI Taxonomy" id="1051139"/>
    <lineage>
        <taxon>Bacteria</taxon>
        <taxon>Pseudomonadati</taxon>
        <taxon>Pseudomonadota</taxon>
        <taxon>Gammaproteobacteria</taxon>
        <taxon>Salinisphaerales</taxon>
        <taxon>Salinisphaeraceae</taxon>
        <taxon>Salinisphaera</taxon>
    </lineage>
</organism>
<evidence type="ECO:0000313" key="4">
    <source>
        <dbReference type="Proteomes" id="UP000285123"/>
    </source>
</evidence>
<comment type="caution">
    <text evidence="3">The sequence shown here is derived from an EMBL/GenBank/DDBJ whole genome shotgun (WGS) entry which is preliminary data.</text>
</comment>
<protein>
    <submittedName>
        <fullName evidence="3">Membrane protein</fullName>
    </submittedName>
</protein>
<evidence type="ECO:0000313" key="3">
    <source>
        <dbReference type="EMBL" id="ROO23871.1"/>
    </source>
</evidence>
<evidence type="ECO:0000256" key="2">
    <source>
        <dbReference type="SAM" id="Phobius"/>
    </source>
</evidence>
<feature type="transmembrane region" description="Helical" evidence="2">
    <location>
        <begin position="171"/>
        <end position="191"/>
    </location>
</feature>
<feature type="region of interest" description="Disordered" evidence="1">
    <location>
        <begin position="33"/>
        <end position="62"/>
    </location>
</feature>
<feature type="transmembrane region" description="Helical" evidence="2">
    <location>
        <begin position="72"/>
        <end position="98"/>
    </location>
</feature>
<dbReference type="AlphaFoldDB" id="A0A423PE01"/>
<keyword evidence="2" id="KW-1133">Transmembrane helix</keyword>
<dbReference type="InterPro" id="IPR012666">
    <property type="entry name" value="CbtA_put"/>
</dbReference>
<name>A0A423PE01_9GAMM</name>
<dbReference type="Pfam" id="PF09490">
    <property type="entry name" value="CbtA"/>
    <property type="match status" value="1"/>
</dbReference>
<gene>
    <name evidence="3" type="ORF">SAHL_16020</name>
</gene>
<feature type="transmembrane region" description="Helical" evidence="2">
    <location>
        <begin position="105"/>
        <end position="125"/>
    </location>
</feature>
<sequence>MILSAVLVGALVGALLGLGEQFSTAPLIAAAEHQAEGHGHAHGHEHEHSAEAGHGHHGDGTAWAPADGAQRIGFTIVTNMGVAIGFSLLLMVAMYIAARGRGAPVNAATGAAWGLAGFAVVFVAPSLGLPPEVPGAASAGLTERQLWWLFTAAVTAAALAIAVFAPGWRKLPALVLLPLPYLFGAPEMPASPYGGHDAATAAALETIHGQFVWAAGLTNAVFWLVLGVACGWAMQRWVLDRDVIGGAHAAG</sequence>
<feature type="compositionally biased region" description="Basic and acidic residues" evidence="1">
    <location>
        <begin position="33"/>
        <end position="59"/>
    </location>
</feature>
<keyword evidence="2" id="KW-0472">Membrane</keyword>
<proteinExistence type="predicted"/>
<feature type="transmembrane region" description="Helical" evidence="2">
    <location>
        <begin position="211"/>
        <end position="234"/>
    </location>
</feature>
<dbReference type="EMBL" id="AYKF01000132">
    <property type="protein sequence ID" value="ROO23871.1"/>
    <property type="molecule type" value="Genomic_DNA"/>
</dbReference>
<dbReference type="Proteomes" id="UP000285123">
    <property type="component" value="Unassembled WGS sequence"/>
</dbReference>
<keyword evidence="2" id="KW-0812">Transmembrane</keyword>
<evidence type="ECO:0000256" key="1">
    <source>
        <dbReference type="SAM" id="MobiDB-lite"/>
    </source>
</evidence>
<reference evidence="3 4" key="1">
    <citation type="submission" date="2013-10" db="EMBL/GenBank/DDBJ databases">
        <title>Salinisphaera halophila YIM 95161 Genome Sequencing.</title>
        <authorList>
            <person name="Lai Q."/>
            <person name="Li C."/>
            <person name="Shao Z."/>
        </authorList>
    </citation>
    <scope>NUCLEOTIDE SEQUENCE [LARGE SCALE GENOMIC DNA]</scope>
    <source>
        <strain evidence="3 4">YIM 95161</strain>
    </source>
</reference>
<accession>A0A423PE01</accession>
<feature type="transmembrane region" description="Helical" evidence="2">
    <location>
        <begin position="145"/>
        <end position="164"/>
    </location>
</feature>